<reference evidence="5 6" key="2">
    <citation type="journal article" date="2014" name="Genome Announc.">
        <title>Complete Genome Sequence of Methanoregula formicica SMSPT, a Mesophilic Hydrogenotrophic Methanogen Isolated from a Methanogenic Upflow Anaerobic Sludge Blanket Reactor.</title>
        <authorList>
            <person name="Yamamoto K."/>
            <person name="Tamaki H."/>
            <person name="Cadillo-Quiroz H."/>
            <person name="Imachi H."/>
            <person name="Kyrpides N."/>
            <person name="Woyke T."/>
            <person name="Goodwin L."/>
            <person name="Zinder S.H."/>
            <person name="Kamagata Y."/>
            <person name="Liu W.T."/>
        </authorList>
    </citation>
    <scope>NUCLEOTIDE SEQUENCE [LARGE SCALE GENOMIC DNA]</scope>
    <source>
        <strain evidence="6">DSM 22288 / NBRC 105244 / SMSP</strain>
    </source>
</reference>
<dbReference type="InterPro" id="IPR056743">
    <property type="entry name" value="TRM5-TYW2-like_MTfase"/>
</dbReference>
<name>L0HF17_METFS</name>
<dbReference type="HOGENOM" id="CLU_022610_0_2_2"/>
<evidence type="ECO:0000313" key="5">
    <source>
        <dbReference type="EMBL" id="AGB02386.1"/>
    </source>
</evidence>
<dbReference type="GO" id="GO:0030488">
    <property type="term" value="P:tRNA methylation"/>
    <property type="evidence" value="ECO:0007669"/>
    <property type="project" value="TreeGrafter"/>
</dbReference>
<evidence type="ECO:0000256" key="1">
    <source>
        <dbReference type="ARBA" id="ARBA00022679"/>
    </source>
</evidence>
<dbReference type="InterPro" id="IPR030382">
    <property type="entry name" value="MeTrfase_TRM5/TYW2"/>
</dbReference>
<proteinExistence type="predicted"/>
<evidence type="ECO:0000256" key="3">
    <source>
        <dbReference type="ARBA" id="ARBA00022694"/>
    </source>
</evidence>
<dbReference type="FunCoup" id="L0HF17">
    <property type="interactions" value="1"/>
</dbReference>
<dbReference type="GO" id="GO:0008175">
    <property type="term" value="F:tRNA methyltransferase activity"/>
    <property type="evidence" value="ECO:0007669"/>
    <property type="project" value="TreeGrafter"/>
</dbReference>
<dbReference type="AlphaFoldDB" id="L0HF17"/>
<keyword evidence="1 5" id="KW-0808">Transferase</keyword>
<dbReference type="SUPFAM" id="SSF53335">
    <property type="entry name" value="S-adenosyl-L-methionine-dependent methyltransferases"/>
    <property type="match status" value="1"/>
</dbReference>
<dbReference type="GO" id="GO:0031591">
    <property type="term" value="P:wybutosine biosynthetic process"/>
    <property type="evidence" value="ECO:0007669"/>
    <property type="project" value="TreeGrafter"/>
</dbReference>
<dbReference type="GO" id="GO:0005737">
    <property type="term" value="C:cytoplasm"/>
    <property type="evidence" value="ECO:0007669"/>
    <property type="project" value="TreeGrafter"/>
</dbReference>
<dbReference type="GeneID" id="14307735"/>
<accession>L0HF17</accession>
<dbReference type="eggNOG" id="arCOG10124">
    <property type="taxonomic scope" value="Archaea"/>
</dbReference>
<dbReference type="Pfam" id="PF02475">
    <property type="entry name" value="TRM5-TYW2_MTfase"/>
    <property type="match status" value="1"/>
</dbReference>
<dbReference type="PANTHER" id="PTHR23245:SF31">
    <property type="entry name" value="TRNA WYBUTOSINE-SYNTHESIZING PROTEIN 3 HOMOLOG"/>
    <property type="match status" value="1"/>
</dbReference>
<dbReference type="Gene3D" id="3.40.50.150">
    <property type="entry name" value="Vaccinia Virus protein VP39"/>
    <property type="match status" value="1"/>
</dbReference>
<evidence type="ECO:0000313" key="6">
    <source>
        <dbReference type="Proteomes" id="UP000010824"/>
    </source>
</evidence>
<dbReference type="OrthoDB" id="8079at2157"/>
<dbReference type="Proteomes" id="UP000010824">
    <property type="component" value="Chromosome"/>
</dbReference>
<reference evidence="6" key="1">
    <citation type="submission" date="2011-12" db="EMBL/GenBank/DDBJ databases">
        <title>Complete sequence of Methanoregula formicicum SMSP.</title>
        <authorList>
            <person name="Lucas S."/>
            <person name="Han J."/>
            <person name="Lapidus A."/>
            <person name="Cheng J.-F."/>
            <person name="Goodwin L."/>
            <person name="Pitluck S."/>
            <person name="Peters L."/>
            <person name="Ovchinnikova G."/>
            <person name="Teshima H."/>
            <person name="Detter J.C."/>
            <person name="Han C."/>
            <person name="Tapia R."/>
            <person name="Land M."/>
            <person name="Hauser L."/>
            <person name="Kyrpides N."/>
            <person name="Ivanova N."/>
            <person name="Pagani I."/>
            <person name="Imachi H."/>
            <person name="Tamaki H."/>
            <person name="Sekiguchi Y."/>
            <person name="Kamagata Y."/>
            <person name="Cadillo-Quiroz H."/>
            <person name="Zinder S."/>
            <person name="Liu W.-T."/>
            <person name="Woyke T."/>
        </authorList>
    </citation>
    <scope>NUCLEOTIDE SEQUENCE [LARGE SCALE GENOMIC DNA]</scope>
    <source>
        <strain evidence="6">DSM 22288 / NBRC 105244 / SMSP</strain>
    </source>
</reference>
<organism evidence="5 6">
    <name type="scientific">Methanoregula formicica (strain DSM 22288 / NBRC 105244 / SMSP)</name>
    <dbReference type="NCBI Taxonomy" id="593750"/>
    <lineage>
        <taxon>Archaea</taxon>
        <taxon>Methanobacteriati</taxon>
        <taxon>Methanobacteriota</taxon>
        <taxon>Stenosarchaea group</taxon>
        <taxon>Methanomicrobia</taxon>
        <taxon>Methanomicrobiales</taxon>
        <taxon>Methanoregulaceae</taxon>
        <taxon>Methanoregula</taxon>
    </lineage>
</organism>
<feature type="domain" description="SAM-dependent methyltransferase TRM5/TYW2-type" evidence="4">
    <location>
        <begin position="58"/>
        <end position="292"/>
    </location>
</feature>
<keyword evidence="5" id="KW-0489">Methyltransferase</keyword>
<dbReference type="STRING" id="593750.Metfor_1346"/>
<keyword evidence="3" id="KW-0819">tRNA processing</keyword>
<evidence type="ECO:0000259" key="4">
    <source>
        <dbReference type="PROSITE" id="PS51684"/>
    </source>
</evidence>
<dbReference type="InterPro" id="IPR029063">
    <property type="entry name" value="SAM-dependent_MTases_sf"/>
</dbReference>
<keyword evidence="6" id="KW-1185">Reference proteome</keyword>
<protein>
    <submittedName>
        <fullName evidence="5">Putative methyltransferase</fullName>
    </submittedName>
</protein>
<dbReference type="KEGG" id="mfo:Metfor_1346"/>
<dbReference type="RefSeq" id="WP_015285349.1">
    <property type="nucleotide sequence ID" value="NC_019943.1"/>
</dbReference>
<evidence type="ECO:0000256" key="2">
    <source>
        <dbReference type="ARBA" id="ARBA00022691"/>
    </source>
</evidence>
<gene>
    <name evidence="5" type="ordered locus">Metfor_1346</name>
</gene>
<dbReference type="CDD" id="cd02440">
    <property type="entry name" value="AdoMet_MTases"/>
    <property type="match status" value="1"/>
</dbReference>
<keyword evidence="2" id="KW-0949">S-adenosyl-L-methionine</keyword>
<dbReference type="InParanoid" id="L0HF17"/>
<sequence precursor="true">MQARRIKREDLPLVRDAGWADPSRSPFVDGDNAWVPVRQGEEFDADIPERSRYAGRGYYMAGDVAVVHGDRPSAVEVEEIIAFRRPRGIVWIEALEDVTRTPKTELLWGTAGEVRHKENGYLFIMDPQEVMFSMGNRNEKMRIARLIRSGSGHERVADMFAGIGYFTIPMAGAGAEVHAMEINPVAFRYLERNVAVNRLADRVTTGLGDSRTLLSGTYNRIVMGHFDAVTMLPEALAHAEAGSVLHIHSIGQVEGQIRSAAEGAGFSSTIRVHKVKKYRPHAWHVVQDVTLS</sequence>
<dbReference type="PANTHER" id="PTHR23245">
    <property type="entry name" value="TRNA METHYLTRANSFERASE"/>
    <property type="match status" value="1"/>
</dbReference>
<dbReference type="PROSITE" id="PS51684">
    <property type="entry name" value="SAM_MT_TRM5_TYW2"/>
    <property type="match status" value="1"/>
</dbReference>
<dbReference type="EMBL" id="CP003167">
    <property type="protein sequence ID" value="AGB02386.1"/>
    <property type="molecule type" value="Genomic_DNA"/>
</dbReference>